<sequence length="104" mass="12054">MESGASTTTTTKSVQNAIKVQENDLGEHDKRKLEQEQQQPMNDSEDDGNEYDEDEGEDYKEDHQLGDWDFHDGGGAEMCIHYWFNEIEAERRNRILKDVMVLTS</sequence>
<dbReference type="Proteomes" id="UP001055879">
    <property type="component" value="Linkage Group LG10"/>
</dbReference>
<evidence type="ECO:0000313" key="1">
    <source>
        <dbReference type="EMBL" id="KAI3697324.1"/>
    </source>
</evidence>
<accession>A0ACB8ZHZ9</accession>
<name>A0ACB8ZHZ9_ARCLA</name>
<reference evidence="1 2" key="2">
    <citation type="journal article" date="2022" name="Mol. Ecol. Resour.">
        <title>The genomes of chicory, endive, great burdock and yacon provide insights into Asteraceae paleo-polyploidization history and plant inulin production.</title>
        <authorList>
            <person name="Fan W."/>
            <person name="Wang S."/>
            <person name="Wang H."/>
            <person name="Wang A."/>
            <person name="Jiang F."/>
            <person name="Liu H."/>
            <person name="Zhao H."/>
            <person name="Xu D."/>
            <person name="Zhang Y."/>
        </authorList>
    </citation>
    <scope>NUCLEOTIDE SEQUENCE [LARGE SCALE GENOMIC DNA]</scope>
    <source>
        <strain evidence="2">cv. Niubang</strain>
    </source>
</reference>
<keyword evidence="2" id="KW-1185">Reference proteome</keyword>
<reference evidence="2" key="1">
    <citation type="journal article" date="2022" name="Mol. Ecol. Resour.">
        <title>The genomes of chicory, endive, great burdock and yacon provide insights into Asteraceae palaeo-polyploidization history and plant inulin production.</title>
        <authorList>
            <person name="Fan W."/>
            <person name="Wang S."/>
            <person name="Wang H."/>
            <person name="Wang A."/>
            <person name="Jiang F."/>
            <person name="Liu H."/>
            <person name="Zhao H."/>
            <person name="Xu D."/>
            <person name="Zhang Y."/>
        </authorList>
    </citation>
    <scope>NUCLEOTIDE SEQUENCE [LARGE SCALE GENOMIC DNA]</scope>
    <source>
        <strain evidence="2">cv. Niubang</strain>
    </source>
</reference>
<evidence type="ECO:0000313" key="2">
    <source>
        <dbReference type="Proteomes" id="UP001055879"/>
    </source>
</evidence>
<comment type="caution">
    <text evidence="1">The sequence shown here is derived from an EMBL/GenBank/DDBJ whole genome shotgun (WGS) entry which is preliminary data.</text>
</comment>
<organism evidence="1 2">
    <name type="scientific">Arctium lappa</name>
    <name type="common">Greater burdock</name>
    <name type="synonym">Lappa major</name>
    <dbReference type="NCBI Taxonomy" id="4217"/>
    <lineage>
        <taxon>Eukaryota</taxon>
        <taxon>Viridiplantae</taxon>
        <taxon>Streptophyta</taxon>
        <taxon>Embryophyta</taxon>
        <taxon>Tracheophyta</taxon>
        <taxon>Spermatophyta</taxon>
        <taxon>Magnoliopsida</taxon>
        <taxon>eudicotyledons</taxon>
        <taxon>Gunneridae</taxon>
        <taxon>Pentapetalae</taxon>
        <taxon>asterids</taxon>
        <taxon>campanulids</taxon>
        <taxon>Asterales</taxon>
        <taxon>Asteraceae</taxon>
        <taxon>Carduoideae</taxon>
        <taxon>Cardueae</taxon>
        <taxon>Arctiinae</taxon>
        <taxon>Arctium</taxon>
    </lineage>
</organism>
<dbReference type="EMBL" id="CM042056">
    <property type="protein sequence ID" value="KAI3697324.1"/>
    <property type="molecule type" value="Genomic_DNA"/>
</dbReference>
<proteinExistence type="predicted"/>
<protein>
    <submittedName>
        <fullName evidence="1">Uncharacterized protein</fullName>
    </submittedName>
</protein>
<gene>
    <name evidence="1" type="ORF">L6452_30264</name>
</gene>